<evidence type="ECO:0000313" key="2">
    <source>
        <dbReference type="Proteomes" id="UP000276133"/>
    </source>
</evidence>
<gene>
    <name evidence="1" type="ORF">BpHYR1_042556</name>
</gene>
<accession>A0A3M7RRI3</accession>
<organism evidence="1 2">
    <name type="scientific">Brachionus plicatilis</name>
    <name type="common">Marine rotifer</name>
    <name type="synonym">Brachionus muelleri</name>
    <dbReference type="NCBI Taxonomy" id="10195"/>
    <lineage>
        <taxon>Eukaryota</taxon>
        <taxon>Metazoa</taxon>
        <taxon>Spiralia</taxon>
        <taxon>Gnathifera</taxon>
        <taxon>Rotifera</taxon>
        <taxon>Eurotatoria</taxon>
        <taxon>Monogononta</taxon>
        <taxon>Pseudotrocha</taxon>
        <taxon>Ploima</taxon>
        <taxon>Brachionidae</taxon>
        <taxon>Brachionus</taxon>
    </lineage>
</organism>
<proteinExistence type="predicted"/>
<comment type="caution">
    <text evidence="1">The sequence shown here is derived from an EMBL/GenBank/DDBJ whole genome shotgun (WGS) entry which is preliminary data.</text>
</comment>
<feature type="non-terminal residue" evidence="1">
    <location>
        <position position="1"/>
    </location>
</feature>
<name>A0A3M7RRI3_BRAPC</name>
<protein>
    <submittedName>
        <fullName evidence="1">Uncharacterized protein</fullName>
    </submittedName>
</protein>
<evidence type="ECO:0000313" key="1">
    <source>
        <dbReference type="EMBL" id="RNA26142.1"/>
    </source>
</evidence>
<dbReference type="EMBL" id="REGN01002796">
    <property type="protein sequence ID" value="RNA26142.1"/>
    <property type="molecule type" value="Genomic_DNA"/>
</dbReference>
<dbReference type="Proteomes" id="UP000276133">
    <property type="component" value="Unassembled WGS sequence"/>
</dbReference>
<dbReference type="AlphaFoldDB" id="A0A3M7RRI3"/>
<keyword evidence="2" id="KW-1185">Reference proteome</keyword>
<reference evidence="1 2" key="1">
    <citation type="journal article" date="2018" name="Sci. Rep.">
        <title>Genomic signatures of local adaptation to the degree of environmental predictability in rotifers.</title>
        <authorList>
            <person name="Franch-Gras L."/>
            <person name="Hahn C."/>
            <person name="Garcia-Roger E.M."/>
            <person name="Carmona M.J."/>
            <person name="Serra M."/>
            <person name="Gomez A."/>
        </authorList>
    </citation>
    <scope>NUCLEOTIDE SEQUENCE [LARGE SCALE GENOMIC DNA]</scope>
    <source>
        <strain evidence="1">HYR1</strain>
    </source>
</reference>
<sequence>AKLQSIGTILDSYISKKENVKETLDENINLEELIKENLNDILEGKITLQELLGLNIQEQDKNFRNELKQHWETLTSLWEEFSKMGWLLISYVSEPLTLMPIRDPVSIRDPVFSTRWPHPIPPCLKKRDTLNTLNNDFYPC</sequence>